<evidence type="ECO:0000256" key="2">
    <source>
        <dbReference type="ARBA" id="ARBA00022679"/>
    </source>
</evidence>
<dbReference type="PROSITE" id="PS50011">
    <property type="entry name" value="PROTEIN_KINASE_DOM"/>
    <property type="match status" value="1"/>
</dbReference>
<dbReference type="SUPFAM" id="SSF56112">
    <property type="entry name" value="Protein kinase-like (PK-like)"/>
    <property type="match status" value="1"/>
</dbReference>
<proteinExistence type="predicted"/>
<feature type="non-terminal residue" evidence="7">
    <location>
        <position position="1"/>
    </location>
</feature>
<protein>
    <submittedName>
        <fullName evidence="7">Kinase, CAMK CAMKL</fullName>
    </submittedName>
</protein>
<accession>A0A146KCJ6</accession>
<dbReference type="EMBL" id="GDID01003517">
    <property type="protein sequence ID" value="JAP93089.1"/>
    <property type="molecule type" value="Transcribed_RNA"/>
</dbReference>
<keyword evidence="2" id="KW-0808">Transferase</keyword>
<keyword evidence="1" id="KW-0723">Serine/threonine-protein kinase</keyword>
<dbReference type="Gene3D" id="1.10.510.10">
    <property type="entry name" value="Transferase(Phosphotransferase) domain 1"/>
    <property type="match status" value="1"/>
</dbReference>
<evidence type="ECO:0000256" key="3">
    <source>
        <dbReference type="ARBA" id="ARBA00022741"/>
    </source>
</evidence>
<dbReference type="PANTHER" id="PTHR24346:SF82">
    <property type="entry name" value="KP78A-RELATED"/>
    <property type="match status" value="1"/>
</dbReference>
<dbReference type="PANTHER" id="PTHR24346">
    <property type="entry name" value="MAP/MICROTUBULE AFFINITY-REGULATING KINASE"/>
    <property type="match status" value="1"/>
</dbReference>
<evidence type="ECO:0000256" key="4">
    <source>
        <dbReference type="ARBA" id="ARBA00022777"/>
    </source>
</evidence>
<dbReference type="GO" id="GO:0035556">
    <property type="term" value="P:intracellular signal transduction"/>
    <property type="evidence" value="ECO:0007669"/>
    <property type="project" value="TreeGrafter"/>
</dbReference>
<dbReference type="GO" id="GO:0005524">
    <property type="term" value="F:ATP binding"/>
    <property type="evidence" value="ECO:0007669"/>
    <property type="project" value="UniProtKB-KW"/>
</dbReference>
<keyword evidence="5" id="KW-0067">ATP-binding</keyword>
<keyword evidence="3" id="KW-0547">Nucleotide-binding</keyword>
<dbReference type="InterPro" id="IPR011009">
    <property type="entry name" value="Kinase-like_dom_sf"/>
</dbReference>
<gene>
    <name evidence="7" type="ORF">TPC1_14751</name>
</gene>
<dbReference type="InterPro" id="IPR000719">
    <property type="entry name" value="Prot_kinase_dom"/>
</dbReference>
<evidence type="ECO:0000313" key="7">
    <source>
        <dbReference type="EMBL" id="JAP93089.1"/>
    </source>
</evidence>
<dbReference type="Pfam" id="PF00069">
    <property type="entry name" value="Pkinase"/>
    <property type="match status" value="1"/>
</dbReference>
<keyword evidence="4 7" id="KW-0418">Kinase</keyword>
<sequence length="169" mass="19413">ILFAMLCGTLPFDDDDLAKLYKKIGAGQYEIPSFVSPKAQDLLRKIIVVEPDKRATVEQIINHPWFIETLPEVYRPPGEVEAQLVIDFRVIYTMTQAIPEWPPAKVIKALNTNRHNQMTATYYLLSEKRAATDKKPWVLAEQQQYASAMGFKLKQNGQVEIDEEEFVEE</sequence>
<dbReference type="GO" id="GO:0005737">
    <property type="term" value="C:cytoplasm"/>
    <property type="evidence" value="ECO:0007669"/>
    <property type="project" value="TreeGrafter"/>
</dbReference>
<evidence type="ECO:0000259" key="6">
    <source>
        <dbReference type="PROSITE" id="PS50011"/>
    </source>
</evidence>
<dbReference type="AlphaFoldDB" id="A0A146KCJ6"/>
<feature type="domain" description="Protein kinase" evidence="6">
    <location>
        <begin position="1"/>
        <end position="66"/>
    </location>
</feature>
<feature type="non-terminal residue" evidence="7">
    <location>
        <position position="169"/>
    </location>
</feature>
<reference evidence="7" key="1">
    <citation type="submission" date="2015-07" db="EMBL/GenBank/DDBJ databases">
        <title>Adaptation to a free-living lifestyle via gene acquisitions in the diplomonad Trepomonas sp. PC1.</title>
        <authorList>
            <person name="Xu F."/>
            <person name="Jerlstrom-Hultqvist J."/>
            <person name="Kolisko M."/>
            <person name="Simpson A.G.B."/>
            <person name="Roger A.J."/>
            <person name="Svard S.G."/>
            <person name="Andersson J.O."/>
        </authorList>
    </citation>
    <scope>NUCLEOTIDE SEQUENCE</scope>
    <source>
        <strain evidence="7">PC1</strain>
    </source>
</reference>
<name>A0A146KCJ6_9EUKA</name>
<organism evidence="7">
    <name type="scientific">Trepomonas sp. PC1</name>
    <dbReference type="NCBI Taxonomy" id="1076344"/>
    <lineage>
        <taxon>Eukaryota</taxon>
        <taxon>Metamonada</taxon>
        <taxon>Diplomonadida</taxon>
        <taxon>Hexamitidae</taxon>
        <taxon>Hexamitinae</taxon>
        <taxon>Trepomonas</taxon>
    </lineage>
</organism>
<evidence type="ECO:0000256" key="5">
    <source>
        <dbReference type="ARBA" id="ARBA00022840"/>
    </source>
</evidence>
<dbReference type="GO" id="GO:0004674">
    <property type="term" value="F:protein serine/threonine kinase activity"/>
    <property type="evidence" value="ECO:0007669"/>
    <property type="project" value="UniProtKB-KW"/>
</dbReference>
<evidence type="ECO:0000256" key="1">
    <source>
        <dbReference type="ARBA" id="ARBA00022527"/>
    </source>
</evidence>